<reference evidence="1 2" key="1">
    <citation type="submission" date="2007-10" db="EMBL/GenBank/DDBJ databases">
        <title>Complete sequence of Caldivirga maquilingensis IC-167.</title>
        <authorList>
            <consortium name="US DOE Joint Genome Institute"/>
            <person name="Copeland A."/>
            <person name="Lucas S."/>
            <person name="Lapidus A."/>
            <person name="Barry K."/>
            <person name="Glavina del Rio T."/>
            <person name="Dalin E."/>
            <person name="Tice H."/>
            <person name="Pitluck S."/>
            <person name="Saunders E."/>
            <person name="Brettin T."/>
            <person name="Bruce D."/>
            <person name="Detter J.C."/>
            <person name="Han C."/>
            <person name="Schmutz J."/>
            <person name="Larimer F."/>
            <person name="Land M."/>
            <person name="Hauser L."/>
            <person name="Kyrpides N."/>
            <person name="Ivanova N."/>
            <person name="Biddle J.F."/>
            <person name="Zhang Z."/>
            <person name="Fitz-Gibbon S.T."/>
            <person name="Lowe T.M."/>
            <person name="Saltikov C."/>
            <person name="House C.H."/>
            <person name="Richardson P."/>
        </authorList>
    </citation>
    <scope>NUCLEOTIDE SEQUENCE [LARGE SCALE GENOMIC DNA]</scope>
    <source>
        <strain evidence="2">ATCC 700844 / DSM 13496 / JCM 10307 / IC-167</strain>
    </source>
</reference>
<accession>A8MCJ3</accession>
<dbReference type="AlphaFoldDB" id="A8MCJ3"/>
<organism evidence="1 2">
    <name type="scientific">Caldivirga maquilingensis (strain ATCC 700844 / DSM 13496 / JCM 10307 / IC-167)</name>
    <dbReference type="NCBI Taxonomy" id="397948"/>
    <lineage>
        <taxon>Archaea</taxon>
        <taxon>Thermoproteota</taxon>
        <taxon>Thermoprotei</taxon>
        <taxon>Thermoproteales</taxon>
        <taxon>Thermoproteaceae</taxon>
        <taxon>Caldivirga</taxon>
    </lineage>
</organism>
<dbReference type="Proteomes" id="UP000001137">
    <property type="component" value="Chromosome"/>
</dbReference>
<gene>
    <name evidence="1" type="ordered locus">Cmaq_0659</name>
</gene>
<dbReference type="KEGG" id="cma:Cmaq_0659"/>
<evidence type="ECO:0000313" key="2">
    <source>
        <dbReference type="Proteomes" id="UP000001137"/>
    </source>
</evidence>
<dbReference type="HOGENOM" id="CLU_3147786_0_0_2"/>
<protein>
    <submittedName>
        <fullName evidence="1">Uncharacterized protein</fullName>
    </submittedName>
</protein>
<sequence>MKPNYTQCYSAFPNILNNQNNIGETILLTLIQNAMVLIRVKWYGNGNS</sequence>
<dbReference type="STRING" id="397948.Cmaq_0659"/>
<keyword evidence="2" id="KW-1185">Reference proteome</keyword>
<proteinExistence type="predicted"/>
<evidence type="ECO:0000313" key="1">
    <source>
        <dbReference type="EMBL" id="ABW01499.1"/>
    </source>
</evidence>
<dbReference type="EMBL" id="CP000852">
    <property type="protein sequence ID" value="ABW01499.1"/>
    <property type="molecule type" value="Genomic_DNA"/>
</dbReference>
<name>A8MCJ3_CALMQ</name>